<feature type="binding site" evidence="8">
    <location>
        <position position="251"/>
    </location>
    <ligand>
        <name>ATP</name>
        <dbReference type="ChEBI" id="CHEBI:30616"/>
    </ligand>
</feature>
<evidence type="ECO:0000256" key="7">
    <source>
        <dbReference type="ARBA" id="ARBA00022840"/>
    </source>
</evidence>
<evidence type="ECO:0000256" key="2">
    <source>
        <dbReference type="ARBA" id="ARBA00022448"/>
    </source>
</evidence>
<dbReference type="InterPro" id="IPR027542">
    <property type="entry name" value="ATPase_ArsA/GET3_euk"/>
</dbReference>
<dbReference type="NCBIfam" id="TIGR00345">
    <property type="entry name" value="GET3_arsA_TRC40"/>
    <property type="match status" value="1"/>
</dbReference>
<evidence type="ECO:0000313" key="12">
    <source>
        <dbReference type="Proteomes" id="UP000002899"/>
    </source>
</evidence>
<dbReference type="GO" id="GO:0071816">
    <property type="term" value="P:tail-anchored membrane protein insertion into ER membrane"/>
    <property type="evidence" value="ECO:0007669"/>
    <property type="project" value="TreeGrafter"/>
</dbReference>
<keyword evidence="9" id="KW-0175">Coiled coil</keyword>
<dbReference type="InterPro" id="IPR027417">
    <property type="entry name" value="P-loop_NTPase"/>
</dbReference>
<dbReference type="PANTHER" id="PTHR10803">
    <property type="entry name" value="ARSENICAL PUMP-DRIVING ATPASE ARSENITE-TRANSLOCATING ATPASE"/>
    <property type="match status" value="1"/>
</dbReference>
<comment type="caution">
    <text evidence="8">Lacks conserved residue(s) required for the propagation of feature annotation.</text>
</comment>
<feature type="binding site" evidence="8">
    <location>
        <begin position="25"/>
        <end position="32"/>
    </location>
    <ligand>
        <name>ATP</name>
        <dbReference type="ChEBI" id="CHEBI:30616"/>
    </ligand>
</feature>
<dbReference type="Gene3D" id="3.40.50.300">
    <property type="entry name" value="P-loop containing nucleotide triphosphate hydrolases"/>
    <property type="match status" value="1"/>
</dbReference>
<reference evidence="11 12" key="2">
    <citation type="journal article" date="2013" name="PLoS ONE">
        <title>Whole genome mapping and re-organization of the nuclear and mitochondrial genomes of Babesia microti isolates.</title>
        <authorList>
            <person name="Cornillot E."/>
            <person name="Dassouli A."/>
            <person name="Garg A."/>
            <person name="Pachikara N."/>
            <person name="Randazzo S."/>
            <person name="Depoix D."/>
            <person name="Carcy B."/>
            <person name="Delbecq S."/>
            <person name="Frutos R."/>
            <person name="Silva J.C."/>
            <person name="Sutton R."/>
            <person name="Krause P.J."/>
            <person name="Mamoun C.B."/>
        </authorList>
    </citation>
    <scope>NUCLEOTIDE SEQUENCE [LARGE SCALE GENOMIC DNA]</scope>
    <source>
        <strain evidence="11 12">RI</strain>
    </source>
</reference>
<sequence>MAYLCGDISGLVSQTTLRWIFVSGKGGVGKTTISCSLAIQLSKVRDSVLILSTDPAHNLSDAFGQKFSHTPTKVKGFDNIFAMEIDPSSRVDSQYEFTETRGFMKIVPQILQSVPGIDEAFSFAELMRSVHSMKYSVIIFDTAPTGHTLRLIHFPKMIDTAMDYLIELESPISGIFKMFSVVSGGASNDKMFEQLNIMKKSLKDIKEQLENAELTTFVCVCIPEFLSVYETERLVQALARECIDCSYIIVNQIIFPIDNDIEISKVISDDPVIKKALEKGVILEALFRDRRKIQNKYLRDIHELYASDFNIVCMPQLNKEVRGHKSISEFSDQLLKAKKLNLD</sequence>
<dbReference type="HAMAP" id="MF_03112">
    <property type="entry name" value="Asna1_Get3"/>
    <property type="match status" value="1"/>
</dbReference>
<dbReference type="GO" id="GO:0005524">
    <property type="term" value="F:ATP binding"/>
    <property type="evidence" value="ECO:0007669"/>
    <property type="project" value="UniProtKB-UniRule"/>
</dbReference>
<protein>
    <recommendedName>
        <fullName evidence="8">ATPase ASNA1 homolog</fullName>
        <ecNumber evidence="8">3.6.-.-</ecNumber>
    </recommendedName>
    <alternativeName>
        <fullName evidence="8">Arsenical pump-driving ATPase homolog</fullName>
    </alternativeName>
    <alternativeName>
        <fullName evidence="8">Arsenite-stimulated ATPase</fullName>
    </alternativeName>
</protein>
<name>A0A1R4AAC8_BABMR</name>
<comment type="similarity">
    <text evidence="1 8">Belongs to the arsA ATPase family.</text>
</comment>
<dbReference type="KEGG" id="bmic:BMR1_02g01970"/>
<keyword evidence="4 8" id="KW-0547">Nucleotide-binding</keyword>
<evidence type="ECO:0000256" key="8">
    <source>
        <dbReference type="HAMAP-Rule" id="MF_03112"/>
    </source>
</evidence>
<evidence type="ECO:0000259" key="10">
    <source>
        <dbReference type="Pfam" id="PF02374"/>
    </source>
</evidence>
<feature type="coiled-coil region" evidence="9">
    <location>
        <begin position="188"/>
        <end position="215"/>
    </location>
</feature>
<feature type="active site" evidence="8">
    <location>
        <position position="54"/>
    </location>
</feature>
<dbReference type="FunFam" id="3.40.50.300:FF:001459">
    <property type="entry name" value="ATPase ASNA1 homolog"/>
    <property type="match status" value="1"/>
</dbReference>
<dbReference type="AlphaFoldDB" id="A0A1R4AAC8"/>
<keyword evidence="6 8" id="KW-0256">Endoplasmic reticulum</keyword>
<keyword evidence="7 8" id="KW-0067">ATP-binding</keyword>
<dbReference type="SUPFAM" id="SSF52540">
    <property type="entry name" value="P-loop containing nucleoside triphosphate hydrolases"/>
    <property type="match status" value="1"/>
</dbReference>
<evidence type="ECO:0000256" key="9">
    <source>
        <dbReference type="SAM" id="Coils"/>
    </source>
</evidence>
<keyword evidence="3 8" id="KW-0963">Cytoplasm</keyword>
<keyword evidence="12" id="KW-1185">Reference proteome</keyword>
<evidence type="ECO:0000256" key="3">
    <source>
        <dbReference type="ARBA" id="ARBA00022490"/>
    </source>
</evidence>
<comment type="function">
    <text evidence="8">ATPase required for the post-translational delivery of tail-anchored (TA) proteins to the endoplasmic reticulum. Recognizes and selectively binds the transmembrane domain of TA proteins in the cytosol. This complex then targets to the endoplasmic reticulum by membrane-bound receptors, where the tail-anchored protein is released for insertion. This process is regulated by ATP binding and hydrolysis. ATP binding drives the homodimer towards the closed dimer state, facilitating recognition of newly synthesized TA membrane proteins. ATP hydrolysis is required for insertion. Subsequently, the homodimer reverts towards the open dimer state, lowering its affinity for the membrane-bound receptor, and returning it to the cytosol to initiate a new round of targeting.</text>
</comment>
<dbReference type="InterPro" id="IPR025723">
    <property type="entry name" value="ArsA/GET3_ATPase-like"/>
</dbReference>
<proteinExistence type="inferred from homology"/>
<keyword evidence="2 8" id="KW-0813">Transport</keyword>
<dbReference type="OrthoDB" id="1770at2759"/>
<dbReference type="CDD" id="cd02035">
    <property type="entry name" value="ArsA"/>
    <property type="match status" value="1"/>
</dbReference>
<gene>
    <name evidence="11" type="ORF">BMR1_02g01970</name>
</gene>
<evidence type="ECO:0000256" key="1">
    <source>
        <dbReference type="ARBA" id="ARBA00011040"/>
    </source>
</evidence>
<dbReference type="GO" id="GO:0016887">
    <property type="term" value="F:ATP hydrolysis activity"/>
    <property type="evidence" value="ECO:0007669"/>
    <property type="project" value="InterPro"/>
</dbReference>
<dbReference type="InterPro" id="IPR016300">
    <property type="entry name" value="ATPase_ArsA/GET3"/>
</dbReference>
<dbReference type="GeneID" id="24424178"/>
<dbReference type="VEuPathDB" id="PiroplasmaDB:BMR1_02g01970"/>
<evidence type="ECO:0000256" key="4">
    <source>
        <dbReference type="ARBA" id="ARBA00022741"/>
    </source>
</evidence>
<dbReference type="EC" id="3.6.-.-" evidence="8"/>
<dbReference type="Proteomes" id="UP000002899">
    <property type="component" value="Chromosome II"/>
</dbReference>
<dbReference type="EMBL" id="FO082872">
    <property type="protein sequence ID" value="SJK85956.1"/>
    <property type="molecule type" value="Genomic_DNA"/>
</dbReference>
<feature type="binding site" evidence="8">
    <location>
        <position position="224"/>
    </location>
    <ligand>
        <name>ATP</name>
        <dbReference type="ChEBI" id="CHEBI:30616"/>
    </ligand>
</feature>
<reference evidence="11 12" key="3">
    <citation type="journal article" date="2016" name="Sci. Rep.">
        <title>Genome-wide diversity and gene expression profiling of Babesia microti isolates identify polymorphic genes that mediate host-pathogen interactions.</title>
        <authorList>
            <person name="Silva J.C."/>
            <person name="Cornillot E."/>
            <person name="McCracken C."/>
            <person name="Usmani-Brown S."/>
            <person name="Dwivedi A."/>
            <person name="Ifeonu O.O."/>
            <person name="Crabtree J."/>
            <person name="Gotia H.T."/>
            <person name="Virji A.Z."/>
            <person name="Reynes C."/>
            <person name="Colinge J."/>
            <person name="Kumar V."/>
            <person name="Lawres L."/>
            <person name="Pazzi J.E."/>
            <person name="Pablo J.V."/>
            <person name="Hung C."/>
            <person name="Brancato J."/>
            <person name="Kumari P."/>
            <person name="Orvis J."/>
            <person name="Tretina K."/>
            <person name="Chibucos M."/>
            <person name="Ott S."/>
            <person name="Sadzewicz L."/>
            <person name="Sengamalay N."/>
            <person name="Shetty A.C."/>
            <person name="Su Q."/>
            <person name="Tallon L."/>
            <person name="Fraser C.M."/>
            <person name="Frutos R."/>
            <person name="Molina D.M."/>
            <person name="Krause P.J."/>
            <person name="Ben Mamoun C."/>
        </authorList>
    </citation>
    <scope>NUCLEOTIDE SEQUENCE [LARGE SCALE GENOMIC DNA]</scope>
    <source>
        <strain evidence="11 12">RI</strain>
    </source>
</reference>
<keyword evidence="5 8" id="KW-0378">Hydrolase</keyword>
<organism evidence="11 12">
    <name type="scientific">Babesia microti (strain RI)</name>
    <dbReference type="NCBI Taxonomy" id="1133968"/>
    <lineage>
        <taxon>Eukaryota</taxon>
        <taxon>Sar</taxon>
        <taxon>Alveolata</taxon>
        <taxon>Apicomplexa</taxon>
        <taxon>Aconoidasida</taxon>
        <taxon>Piroplasmida</taxon>
        <taxon>Babesiidae</taxon>
        <taxon>Babesia</taxon>
    </lineage>
</organism>
<evidence type="ECO:0000313" key="11">
    <source>
        <dbReference type="EMBL" id="SJK85956.1"/>
    </source>
</evidence>
<evidence type="ECO:0000256" key="6">
    <source>
        <dbReference type="ARBA" id="ARBA00022824"/>
    </source>
</evidence>
<feature type="domain" description="ArsA/GET3 Anion-transporting ATPase-like" evidence="10">
    <location>
        <begin position="18"/>
        <end position="335"/>
    </location>
</feature>
<comment type="subcellular location">
    <subcellularLocation>
        <location evidence="8">Cytoplasm</location>
    </subcellularLocation>
    <subcellularLocation>
        <location evidence="8">Endoplasmic reticulum</location>
    </subcellularLocation>
</comment>
<dbReference type="GO" id="GO:0043529">
    <property type="term" value="C:GET complex"/>
    <property type="evidence" value="ECO:0007669"/>
    <property type="project" value="TreeGrafter"/>
</dbReference>
<dbReference type="RefSeq" id="XP_021338159.1">
    <property type="nucleotide sequence ID" value="XM_021481526.1"/>
</dbReference>
<dbReference type="PANTHER" id="PTHR10803:SF3">
    <property type="entry name" value="ATPASE GET3"/>
    <property type="match status" value="1"/>
</dbReference>
<accession>A0A1R4AAC8</accession>
<comment type="subunit">
    <text evidence="8">Homodimer.</text>
</comment>
<evidence type="ECO:0000256" key="5">
    <source>
        <dbReference type="ARBA" id="ARBA00022801"/>
    </source>
</evidence>
<dbReference type="Pfam" id="PF02374">
    <property type="entry name" value="ArsA_ATPase"/>
    <property type="match status" value="1"/>
</dbReference>
<reference evidence="11 12" key="1">
    <citation type="journal article" date="2012" name="Nucleic Acids Res.">
        <title>Sequencing of the smallest Apicomplexan genome from the human pathogen Babesia microti.</title>
        <authorList>
            <person name="Cornillot E."/>
            <person name="Hadj-Kaddour K."/>
            <person name="Dassouli A."/>
            <person name="Noel B."/>
            <person name="Ranwez V."/>
            <person name="Vacherie B."/>
            <person name="Augagneur Y."/>
            <person name="Bres V."/>
            <person name="Duclos A."/>
            <person name="Randazzo S."/>
            <person name="Carcy B."/>
            <person name="Debierre-Grockiego F."/>
            <person name="Delbecq S."/>
            <person name="Moubri-Menage K."/>
            <person name="Shams-Eldin H."/>
            <person name="Usmani-Brown S."/>
            <person name="Bringaud F."/>
            <person name="Wincker P."/>
            <person name="Vivares C.P."/>
            <person name="Schwarz R.T."/>
            <person name="Schetters T.P."/>
            <person name="Krause P.J."/>
            <person name="Gorenflot A."/>
            <person name="Berry V."/>
            <person name="Barbe V."/>
            <person name="Ben Mamoun C."/>
        </authorList>
    </citation>
    <scope>NUCLEOTIDE SEQUENCE [LARGE SCALE GENOMIC DNA]</scope>
    <source>
        <strain evidence="11 12">RI</strain>
    </source>
</reference>